<sequence length="335" mass="39685">MVDLSIIIPVYNLDKYLHECINSLVYQKESRYTYELVFVNDGSNDNSLKILSNFKECYPDIIHVYSIKNSGVSYARNYGIQKSNGKFIAFVDGDDWVSKDFVYRTLDKIVNKDIQFVISYMAHVYGQKTLNEKEEINKFLFNLENHVTGKIFDREILQNNQVVFPENVKIGEDFAFLFSYILLIDNYEIIHEPLYFYRREREGSAMSSKSNSNLFLDINSACEKLLSFASDKQILIENEREIEYLFIKNVIARTIPKIVKNNFPNYKLIKKLVKKEYTFVEQYFPDWCNNPYFTEDIESYFKENVGSKYLENLTLMRNPKASHFVKLYIDNKIRR</sequence>
<dbReference type="Proteomes" id="UP001589836">
    <property type="component" value="Unassembled WGS sequence"/>
</dbReference>
<dbReference type="CDD" id="cd00761">
    <property type="entry name" value="Glyco_tranf_GTA_type"/>
    <property type="match status" value="1"/>
</dbReference>
<reference evidence="3 4" key="1">
    <citation type="submission" date="2024-09" db="EMBL/GenBank/DDBJ databases">
        <authorList>
            <person name="Sun Q."/>
            <person name="Mori K."/>
        </authorList>
    </citation>
    <scope>NUCLEOTIDE SEQUENCE [LARGE SCALE GENOMIC DNA]</scope>
    <source>
        <strain evidence="3 4">NCAIM B.02529</strain>
    </source>
</reference>
<evidence type="ECO:0000313" key="4">
    <source>
        <dbReference type="Proteomes" id="UP001589836"/>
    </source>
</evidence>
<dbReference type="InterPro" id="IPR029044">
    <property type="entry name" value="Nucleotide-diphossugar_trans"/>
</dbReference>
<dbReference type="PANTHER" id="PTHR22916:SF3">
    <property type="entry name" value="UDP-GLCNAC:BETAGAL BETA-1,3-N-ACETYLGLUCOSAMINYLTRANSFERASE-LIKE PROTEIN 1"/>
    <property type="match status" value="1"/>
</dbReference>
<dbReference type="PANTHER" id="PTHR22916">
    <property type="entry name" value="GLYCOSYLTRANSFERASE"/>
    <property type="match status" value="1"/>
</dbReference>
<gene>
    <name evidence="3" type="ORF">ACFFGV_17150</name>
</gene>
<evidence type="ECO:0000259" key="2">
    <source>
        <dbReference type="Pfam" id="PF00535"/>
    </source>
</evidence>
<protein>
    <submittedName>
        <fullName evidence="3">Glycosyltransferase family 2 protein</fullName>
    </submittedName>
</protein>
<dbReference type="EMBL" id="JBHLTP010000013">
    <property type="protein sequence ID" value="MFC0525312.1"/>
    <property type="molecule type" value="Genomic_DNA"/>
</dbReference>
<dbReference type="Pfam" id="PF00535">
    <property type="entry name" value="Glycos_transf_2"/>
    <property type="match status" value="1"/>
</dbReference>
<evidence type="ECO:0000256" key="1">
    <source>
        <dbReference type="ARBA" id="ARBA00006739"/>
    </source>
</evidence>
<dbReference type="InterPro" id="IPR001173">
    <property type="entry name" value="Glyco_trans_2-like"/>
</dbReference>
<evidence type="ECO:0000313" key="3">
    <source>
        <dbReference type="EMBL" id="MFC0525312.1"/>
    </source>
</evidence>
<keyword evidence="4" id="KW-1185">Reference proteome</keyword>
<dbReference type="SUPFAM" id="SSF53448">
    <property type="entry name" value="Nucleotide-diphospho-sugar transferases"/>
    <property type="match status" value="1"/>
</dbReference>
<feature type="domain" description="Glycosyltransferase 2-like" evidence="2">
    <location>
        <begin position="5"/>
        <end position="143"/>
    </location>
</feature>
<name>A0ABV6LSC4_9BACI</name>
<dbReference type="Gene3D" id="3.90.550.10">
    <property type="entry name" value="Spore Coat Polysaccharide Biosynthesis Protein SpsA, Chain A"/>
    <property type="match status" value="1"/>
</dbReference>
<proteinExistence type="inferred from homology"/>
<dbReference type="RefSeq" id="WP_377350428.1">
    <property type="nucleotide sequence ID" value="NZ_JBHLTP010000013.1"/>
</dbReference>
<comment type="caution">
    <text evidence="3">The sequence shown here is derived from an EMBL/GenBank/DDBJ whole genome shotgun (WGS) entry which is preliminary data.</text>
</comment>
<comment type="similarity">
    <text evidence="1">Belongs to the glycosyltransferase 2 family.</text>
</comment>
<organism evidence="3 4">
    <name type="scientific">Pontibacillus salicampi</name>
    <dbReference type="NCBI Taxonomy" id="1449801"/>
    <lineage>
        <taxon>Bacteria</taxon>
        <taxon>Bacillati</taxon>
        <taxon>Bacillota</taxon>
        <taxon>Bacilli</taxon>
        <taxon>Bacillales</taxon>
        <taxon>Bacillaceae</taxon>
        <taxon>Pontibacillus</taxon>
    </lineage>
</organism>
<accession>A0ABV6LSC4</accession>